<dbReference type="Gene3D" id="1.20.245.10">
    <property type="entry name" value="Lipoxygenase-1, Domain 5"/>
    <property type="match status" value="1"/>
</dbReference>
<reference evidence="8" key="1">
    <citation type="submission" date="2022-11" db="EMBL/GenBank/DDBJ databases">
        <title>Centuries of genome instability and evolution in soft-shell clam transmissible cancer (bioRxiv).</title>
        <authorList>
            <person name="Hart S.F.M."/>
            <person name="Yonemitsu M.A."/>
            <person name="Giersch R.M."/>
            <person name="Beal B.F."/>
            <person name="Arriagada G."/>
            <person name="Davis B.W."/>
            <person name="Ostrander E.A."/>
            <person name="Goff S.P."/>
            <person name="Metzger M.J."/>
        </authorList>
    </citation>
    <scope>NUCLEOTIDE SEQUENCE</scope>
    <source>
        <strain evidence="8">MELC-2E11</strain>
        <tissue evidence="8">Siphon/mantle</tissue>
    </source>
</reference>
<evidence type="ECO:0000256" key="1">
    <source>
        <dbReference type="ARBA" id="ARBA00022723"/>
    </source>
</evidence>
<dbReference type="InterPro" id="IPR036392">
    <property type="entry name" value="PLAT/LH2_dom_sf"/>
</dbReference>
<dbReference type="SUPFAM" id="SSF56634">
    <property type="entry name" value="Heme-dependent catalase-like"/>
    <property type="match status" value="1"/>
</dbReference>
<dbReference type="PROSITE" id="PS51393">
    <property type="entry name" value="LIPOXYGENASE_3"/>
    <property type="match status" value="1"/>
</dbReference>
<dbReference type="SUPFAM" id="SSF49723">
    <property type="entry name" value="Lipase/lipooxygenase domain (PLAT/LH2 domain)"/>
    <property type="match status" value="1"/>
</dbReference>
<dbReference type="InterPro" id="IPR020835">
    <property type="entry name" value="Catalase_sf"/>
</dbReference>
<evidence type="ECO:0000259" key="7">
    <source>
        <dbReference type="PROSITE" id="PS51393"/>
    </source>
</evidence>
<dbReference type="Pfam" id="PF01477">
    <property type="entry name" value="PLAT"/>
    <property type="match status" value="1"/>
</dbReference>
<evidence type="ECO:0000313" key="9">
    <source>
        <dbReference type="Proteomes" id="UP001164746"/>
    </source>
</evidence>
<keyword evidence="1" id="KW-0479">Metal-binding</keyword>
<dbReference type="InterPro" id="IPR013819">
    <property type="entry name" value="LipOase_C"/>
</dbReference>
<sequence length="881" mass="101676">MSSSLNNSFALFPGVYAELPPVCDRHFHKYLATVTMATEEEWENHGYEIYRTWFYTGKATNTWGDELQGYAVVRDTSPLDFAGLDILRPGKVNQVRLRFFNLCRGDDASDDFRCAFLKFGEQEDAGPLDLAFTTGRMASFTNIAGLQEFCSAVDGDEDAVRDWALKSPDKKIQRPDIQLPADTYLTDRLLNIASNHKTMTLQVQVRDFDSTNPTECEPTRYWEEEAYPWQDLADVTLTFIVPKLMEERANYDFLLLPDGLQIETPVGGENYANLVSIQEKVLTSTARKKHPEEMHVESPKTTTYLVHVETGNHLTKRYLLDKLFHDDFERGSKESYYITTPVIGDVKCVQVFLIGGKFTFKRIWFLSNIVLFDLTTRKMFEIPCNKWIDSKITLPTAKLATQETHLDRKYLRQIYLEEQQNLLKWSTDSPGLPGQLDVVLKLKLNKYMRIFQSFDSLEDFKDMAKVVPETETSKAILEDDRWRQDAEYGREMLDGVNPVLIRRLTRSLPQFPVTDEMFGHIYYINYKHMVDVERKDKFVPNPLIMFYVTRAGQLKPIAIQLEQKPGPTNPIWTPKDQELGWLLAKTYVKSADSHYQTVVGHLQMAHIVMESFTLAMYRQLPQNHPVHKLLIQHTRFAVAGAQMGRDLLLDGPESVFQKILALPGNEREFMRAYFADFHMDQLIPPKNFAERGVDDRELLPGYHYRDDAMLVWDKIAEYVEKVLRIFYSNDSDVKEDSELQEFVKDIRENGMTKRPGKSNGFPETLKTIKELTEFASMIIFHSSVYHASMNFSQSDYFSFGPNYPGAMRRAPPTSKAPVTEKDIMEALPTKADQAVSIAFSHYLSEPLSDETTYRNLPDSETTSAIRITLFCLFFIFIKYYI</sequence>
<gene>
    <name evidence="8" type="ORF">MAR_018016</name>
</gene>
<evidence type="ECO:0000313" key="8">
    <source>
        <dbReference type="EMBL" id="WAR08058.1"/>
    </source>
</evidence>
<dbReference type="PANTHER" id="PTHR11771">
    <property type="entry name" value="LIPOXYGENASE"/>
    <property type="match status" value="1"/>
</dbReference>
<keyword evidence="2" id="KW-0223">Dioxygenase</keyword>
<dbReference type="Gene3D" id="3.10.450.60">
    <property type="match status" value="1"/>
</dbReference>
<keyword evidence="4" id="KW-0443">Lipid metabolism</keyword>
<dbReference type="EMBL" id="CP111017">
    <property type="protein sequence ID" value="WAR08058.1"/>
    <property type="molecule type" value="Genomic_DNA"/>
</dbReference>
<evidence type="ECO:0000259" key="6">
    <source>
        <dbReference type="PROSITE" id="PS50095"/>
    </source>
</evidence>
<name>A0ABY7EDI0_MYAAR</name>
<keyword evidence="9" id="KW-1185">Reference proteome</keyword>
<feature type="domain" description="Lipoxygenase" evidence="7">
    <location>
        <begin position="520"/>
        <end position="881"/>
    </location>
</feature>
<feature type="domain" description="PLAT" evidence="6">
    <location>
        <begin position="275"/>
        <end position="402"/>
    </location>
</feature>
<comment type="caution">
    <text evidence="5">Lacks conserved residue(s) required for the propagation of feature annotation.</text>
</comment>
<evidence type="ECO:0000256" key="2">
    <source>
        <dbReference type="ARBA" id="ARBA00022964"/>
    </source>
</evidence>
<dbReference type="PRINTS" id="PR00087">
    <property type="entry name" value="LIPOXYGENASE"/>
</dbReference>
<dbReference type="PROSITE" id="PS50095">
    <property type="entry name" value="PLAT"/>
    <property type="match status" value="1"/>
</dbReference>
<accession>A0ABY7EDI0</accession>
<organism evidence="8 9">
    <name type="scientific">Mya arenaria</name>
    <name type="common">Soft-shell clam</name>
    <dbReference type="NCBI Taxonomy" id="6604"/>
    <lineage>
        <taxon>Eukaryota</taxon>
        <taxon>Metazoa</taxon>
        <taxon>Spiralia</taxon>
        <taxon>Lophotrochozoa</taxon>
        <taxon>Mollusca</taxon>
        <taxon>Bivalvia</taxon>
        <taxon>Autobranchia</taxon>
        <taxon>Heteroconchia</taxon>
        <taxon>Euheterodonta</taxon>
        <taxon>Imparidentia</taxon>
        <taxon>Neoheterodontei</taxon>
        <taxon>Myida</taxon>
        <taxon>Myoidea</taxon>
        <taxon>Myidae</taxon>
        <taxon>Mya</taxon>
    </lineage>
</organism>
<evidence type="ECO:0000256" key="3">
    <source>
        <dbReference type="ARBA" id="ARBA00023002"/>
    </source>
</evidence>
<evidence type="ECO:0000256" key="5">
    <source>
        <dbReference type="PROSITE-ProRule" id="PRU00152"/>
    </source>
</evidence>
<proteinExistence type="predicted"/>
<dbReference type="InterPro" id="IPR036226">
    <property type="entry name" value="LipOase_C_sf"/>
</dbReference>
<keyword evidence="3" id="KW-0560">Oxidoreductase</keyword>
<dbReference type="Pfam" id="PF00305">
    <property type="entry name" value="Lipoxygenase"/>
    <property type="match status" value="1"/>
</dbReference>
<dbReference type="SUPFAM" id="SSF48484">
    <property type="entry name" value="Lipoxigenase"/>
    <property type="match status" value="1"/>
</dbReference>
<dbReference type="InterPro" id="IPR001024">
    <property type="entry name" value="PLAT/LH2_dom"/>
</dbReference>
<protein>
    <submittedName>
        <fullName evidence="8">LOX5-like protein</fullName>
    </submittedName>
</protein>
<dbReference type="Gene3D" id="2.40.180.10">
    <property type="entry name" value="Catalase core domain"/>
    <property type="match status" value="2"/>
</dbReference>
<dbReference type="Proteomes" id="UP001164746">
    <property type="component" value="Chromosome 6"/>
</dbReference>
<dbReference type="InterPro" id="IPR000907">
    <property type="entry name" value="LipOase"/>
</dbReference>
<evidence type="ECO:0000256" key="4">
    <source>
        <dbReference type="ARBA" id="ARBA00023098"/>
    </source>
</evidence>